<dbReference type="InterPro" id="IPR046235">
    <property type="entry name" value="DUF6268"/>
</dbReference>
<protein>
    <recommendedName>
        <fullName evidence="2">DUF6268 domain-containing protein</fullName>
    </recommendedName>
</protein>
<feature type="signal peptide" evidence="1">
    <location>
        <begin position="1"/>
        <end position="19"/>
    </location>
</feature>
<organism evidence="3 4">
    <name type="scientific">Raineya orbicola</name>
    <dbReference type="NCBI Taxonomy" id="2016530"/>
    <lineage>
        <taxon>Bacteria</taxon>
        <taxon>Pseudomonadati</taxon>
        <taxon>Bacteroidota</taxon>
        <taxon>Cytophagia</taxon>
        <taxon>Cytophagales</taxon>
        <taxon>Raineyaceae</taxon>
        <taxon>Raineya</taxon>
    </lineage>
</organism>
<feature type="domain" description="DUF6268" evidence="2">
    <location>
        <begin position="151"/>
        <end position="363"/>
    </location>
</feature>
<reference evidence="3 4" key="1">
    <citation type="submission" date="2017-06" db="EMBL/GenBank/DDBJ databases">
        <title>Raineya orbicola gen. nov., sp. nov. a slightly thermophilic bacterium of the phylum Bacteroidetes and the description of Raineyaceae fam. nov.</title>
        <authorList>
            <person name="Albuquerque L."/>
            <person name="Polonia A.R.M."/>
            <person name="Barroso C."/>
            <person name="Froufe H.J.C."/>
            <person name="Lage O."/>
            <person name="Lobo-Da-Cunha A."/>
            <person name="Egas C."/>
            <person name="Da Costa M.S."/>
        </authorList>
    </citation>
    <scope>NUCLEOTIDE SEQUENCE [LARGE SCALE GENOMIC DNA]</scope>
    <source>
        <strain evidence="3 4">SPSPC-11</strain>
    </source>
</reference>
<evidence type="ECO:0000256" key="1">
    <source>
        <dbReference type="SAM" id="SignalP"/>
    </source>
</evidence>
<keyword evidence="1" id="KW-0732">Signal</keyword>
<evidence type="ECO:0000313" key="3">
    <source>
        <dbReference type="EMBL" id="PKQ70761.1"/>
    </source>
</evidence>
<keyword evidence="4" id="KW-1185">Reference proteome</keyword>
<evidence type="ECO:0000259" key="2">
    <source>
        <dbReference type="Pfam" id="PF19783"/>
    </source>
</evidence>
<accession>A0A2N3IKF1</accession>
<feature type="chain" id="PRO_5014600038" description="DUF6268 domain-containing protein" evidence="1">
    <location>
        <begin position="20"/>
        <end position="368"/>
    </location>
</feature>
<dbReference type="EMBL" id="NKXO01000002">
    <property type="protein sequence ID" value="PKQ70761.1"/>
    <property type="molecule type" value="Genomic_DNA"/>
</dbReference>
<gene>
    <name evidence="3" type="ORF">Rain11_0107</name>
</gene>
<evidence type="ECO:0000313" key="4">
    <source>
        <dbReference type="Proteomes" id="UP000233387"/>
    </source>
</evidence>
<name>A0A2N3IKF1_9BACT</name>
<dbReference type="Proteomes" id="UP000233387">
    <property type="component" value="Unassembled WGS sequence"/>
</dbReference>
<sequence length="368" mass="41612">MRKVLLLLLAVFYAGFLSAQDTTKTDEPPPIDEDFSNYGDVSSGVKRYCTQKVQNLTPTKLYGGGYEVQGPFSITSKKGEPYQNNPNYNNVGDSPDDVKVQAVHGLHLNVNYPIISKSSLIVSLTAQYQESRFIFEDPKGYSLYRSLNDRGLRTGGIGTTIFKPLNEQRFIIIQAQGDVNGDFKSSELGTAFSSGLTLSGAFVYGWKKSDRFMWGIGVTRTYRGGETLHIPILLYNRTFNDRWGVEILFPARAHFRRNFSPKSLLQLGYEIVGNSYHISNIGDQVGTDLRPYDDLQLRRSEVKIRAIYEQALKNFIWISVQAGFRYNYKFNLSEARDIREGIINKKFLLNNDIGHTPYVSVGIYLVSP</sequence>
<dbReference type="OrthoDB" id="1112363at2"/>
<dbReference type="AlphaFoldDB" id="A0A2N3IKF1"/>
<comment type="caution">
    <text evidence="3">The sequence shown here is derived from an EMBL/GenBank/DDBJ whole genome shotgun (WGS) entry which is preliminary data.</text>
</comment>
<dbReference type="Pfam" id="PF19783">
    <property type="entry name" value="DUF6268"/>
    <property type="match status" value="1"/>
</dbReference>
<dbReference type="RefSeq" id="WP_133121454.1">
    <property type="nucleotide sequence ID" value="NZ_NKXO01000002.1"/>
</dbReference>
<proteinExistence type="predicted"/>